<name>A0AAD4KB14_9MUSC</name>
<keyword evidence="3" id="KW-1185">Reference proteome</keyword>
<sequence length="166" mass="19328">APTTPAICFEGVTLEQPAQAKYLGVVLDKRLTFSPHLKAVTKNCGQRMQKLRWLLNKRSNMSIGAKRAVYVHCIIPIWLYGVQIWGIAAKSNYKRIQVLLNRVLRQITNCPWYVRGSTLHRDLNLHNVEEQIGRHTSRYSDRLLRHRSSLARRLLPARPLRRLKRL</sequence>
<reference evidence="2" key="1">
    <citation type="journal article" date="2021" name="Mol. Ecol. Resour.">
        <title>Phylogenomic analyses of the genus Drosophila reveals genomic signals of climate adaptation.</title>
        <authorList>
            <person name="Li F."/>
            <person name="Rane R.V."/>
            <person name="Luria V."/>
            <person name="Xiong Z."/>
            <person name="Chen J."/>
            <person name="Li Z."/>
            <person name="Catullo R.A."/>
            <person name="Griffin P.C."/>
            <person name="Schiffer M."/>
            <person name="Pearce S."/>
            <person name="Lee S.F."/>
            <person name="McElroy K."/>
            <person name="Stocker A."/>
            <person name="Shirriffs J."/>
            <person name="Cockerell F."/>
            <person name="Coppin C."/>
            <person name="Sgro C.M."/>
            <person name="Karger A."/>
            <person name="Cain J.W."/>
            <person name="Weber J.A."/>
            <person name="Santpere G."/>
            <person name="Kirschner M.W."/>
            <person name="Hoffmann A.A."/>
            <person name="Oakeshott J.G."/>
            <person name="Zhang G."/>
        </authorList>
    </citation>
    <scope>NUCLEOTIDE SEQUENCE</scope>
    <source>
        <strain evidence="2">BGI-SZ-2011g</strain>
    </source>
</reference>
<evidence type="ECO:0008006" key="4">
    <source>
        <dbReference type="Google" id="ProtNLM"/>
    </source>
</evidence>
<dbReference type="Proteomes" id="UP001200034">
    <property type="component" value="Unassembled WGS sequence"/>
</dbReference>
<feature type="non-terminal residue" evidence="2">
    <location>
        <position position="1"/>
    </location>
</feature>
<keyword evidence="1" id="KW-0812">Transmembrane</keyword>
<dbReference type="EMBL" id="JAJJHW010000095">
    <property type="protein sequence ID" value="KAH8387604.1"/>
    <property type="molecule type" value="Genomic_DNA"/>
</dbReference>
<evidence type="ECO:0000313" key="2">
    <source>
        <dbReference type="EMBL" id="KAH8387604.1"/>
    </source>
</evidence>
<gene>
    <name evidence="2" type="ORF">KR093_008136</name>
</gene>
<feature type="transmembrane region" description="Helical" evidence="1">
    <location>
        <begin position="68"/>
        <end position="88"/>
    </location>
</feature>
<evidence type="ECO:0000256" key="1">
    <source>
        <dbReference type="SAM" id="Phobius"/>
    </source>
</evidence>
<comment type="caution">
    <text evidence="2">The sequence shown here is derived from an EMBL/GenBank/DDBJ whole genome shotgun (WGS) entry which is preliminary data.</text>
</comment>
<keyword evidence="1" id="KW-1133">Transmembrane helix</keyword>
<accession>A0AAD4KB14</accession>
<feature type="non-terminal residue" evidence="2">
    <location>
        <position position="166"/>
    </location>
</feature>
<protein>
    <recommendedName>
        <fullName evidence="4">Reverse transcriptase</fullName>
    </recommendedName>
</protein>
<evidence type="ECO:0000313" key="3">
    <source>
        <dbReference type="Proteomes" id="UP001200034"/>
    </source>
</evidence>
<dbReference type="AlphaFoldDB" id="A0AAD4KB14"/>
<organism evidence="2 3">
    <name type="scientific">Drosophila rubida</name>
    <dbReference type="NCBI Taxonomy" id="30044"/>
    <lineage>
        <taxon>Eukaryota</taxon>
        <taxon>Metazoa</taxon>
        <taxon>Ecdysozoa</taxon>
        <taxon>Arthropoda</taxon>
        <taxon>Hexapoda</taxon>
        <taxon>Insecta</taxon>
        <taxon>Pterygota</taxon>
        <taxon>Neoptera</taxon>
        <taxon>Endopterygota</taxon>
        <taxon>Diptera</taxon>
        <taxon>Brachycera</taxon>
        <taxon>Muscomorpha</taxon>
        <taxon>Ephydroidea</taxon>
        <taxon>Drosophilidae</taxon>
        <taxon>Drosophila</taxon>
    </lineage>
</organism>
<proteinExistence type="predicted"/>
<keyword evidence="1" id="KW-0472">Membrane</keyword>